<dbReference type="AlphaFoldDB" id="A0A8T3AVQ1"/>
<keyword evidence="1" id="KW-1133">Transmembrane helix</keyword>
<organism evidence="2 3">
    <name type="scientific">Dendrobium nobile</name>
    <name type="common">Orchid</name>
    <dbReference type="NCBI Taxonomy" id="94219"/>
    <lineage>
        <taxon>Eukaryota</taxon>
        <taxon>Viridiplantae</taxon>
        <taxon>Streptophyta</taxon>
        <taxon>Embryophyta</taxon>
        <taxon>Tracheophyta</taxon>
        <taxon>Spermatophyta</taxon>
        <taxon>Magnoliopsida</taxon>
        <taxon>Liliopsida</taxon>
        <taxon>Asparagales</taxon>
        <taxon>Orchidaceae</taxon>
        <taxon>Epidendroideae</taxon>
        <taxon>Malaxideae</taxon>
        <taxon>Dendrobiinae</taxon>
        <taxon>Dendrobium</taxon>
    </lineage>
</organism>
<evidence type="ECO:0000313" key="2">
    <source>
        <dbReference type="EMBL" id="KAI0498145.1"/>
    </source>
</evidence>
<sequence>MADPELEGGLVFDVYGDIHLPPHPTPPSPSLRIAGTVYPGVVSSLVWFFFLRQP</sequence>
<keyword evidence="1" id="KW-0472">Membrane</keyword>
<comment type="caution">
    <text evidence="2">The sequence shown here is derived from an EMBL/GenBank/DDBJ whole genome shotgun (WGS) entry which is preliminary data.</text>
</comment>
<dbReference type="SMR" id="A0A8T3AVQ1"/>
<keyword evidence="1" id="KW-0812">Transmembrane</keyword>
<evidence type="ECO:0000313" key="3">
    <source>
        <dbReference type="Proteomes" id="UP000829196"/>
    </source>
</evidence>
<protein>
    <submittedName>
        <fullName evidence="2">Uncharacterized protein</fullName>
    </submittedName>
</protein>
<evidence type="ECO:0000256" key="1">
    <source>
        <dbReference type="SAM" id="Phobius"/>
    </source>
</evidence>
<name>A0A8T3AVQ1_DENNO</name>
<dbReference type="Proteomes" id="UP000829196">
    <property type="component" value="Unassembled WGS sequence"/>
</dbReference>
<accession>A0A8T3AVQ1</accession>
<feature type="transmembrane region" description="Helical" evidence="1">
    <location>
        <begin position="31"/>
        <end position="51"/>
    </location>
</feature>
<gene>
    <name evidence="2" type="ORF">KFK09_021386</name>
</gene>
<keyword evidence="3" id="KW-1185">Reference proteome</keyword>
<reference evidence="2" key="1">
    <citation type="journal article" date="2022" name="Front. Genet.">
        <title>Chromosome-Scale Assembly of the Dendrobium nobile Genome Provides Insights Into the Molecular Mechanism of the Biosynthesis of the Medicinal Active Ingredient of Dendrobium.</title>
        <authorList>
            <person name="Xu Q."/>
            <person name="Niu S.-C."/>
            <person name="Li K.-L."/>
            <person name="Zheng P.-J."/>
            <person name="Zhang X.-J."/>
            <person name="Jia Y."/>
            <person name="Liu Y."/>
            <person name="Niu Y.-X."/>
            <person name="Yu L.-H."/>
            <person name="Chen D.-F."/>
            <person name="Zhang G.-Q."/>
        </authorList>
    </citation>
    <scope>NUCLEOTIDE SEQUENCE</scope>
    <source>
        <tissue evidence="2">Leaf</tissue>
    </source>
</reference>
<proteinExistence type="predicted"/>
<dbReference type="EMBL" id="JAGYWB010000015">
    <property type="protein sequence ID" value="KAI0498145.1"/>
    <property type="molecule type" value="Genomic_DNA"/>
</dbReference>